<keyword evidence="1" id="KW-1133">Transmembrane helix</keyword>
<accession>A0A1F7XKH6</accession>
<dbReference type="EMBL" id="MGFX01000002">
    <property type="protein sequence ID" value="OGM15551.1"/>
    <property type="molecule type" value="Genomic_DNA"/>
</dbReference>
<comment type="caution">
    <text evidence="2">The sequence shown here is derived from an EMBL/GenBank/DDBJ whole genome shotgun (WGS) entry which is preliminary data.</text>
</comment>
<keyword evidence="1" id="KW-0812">Transmembrane</keyword>
<organism evidence="2 3">
    <name type="scientific">Candidatus Woesebacteria bacterium RBG_16_42_24</name>
    <dbReference type="NCBI Taxonomy" id="1802485"/>
    <lineage>
        <taxon>Bacteria</taxon>
        <taxon>Candidatus Woeseibacteriota</taxon>
    </lineage>
</organism>
<feature type="transmembrane region" description="Helical" evidence="1">
    <location>
        <begin position="108"/>
        <end position="125"/>
    </location>
</feature>
<name>A0A1F7XKH6_9BACT</name>
<dbReference type="Proteomes" id="UP000177382">
    <property type="component" value="Unassembled WGS sequence"/>
</dbReference>
<gene>
    <name evidence="2" type="ORF">A2V97_00710</name>
</gene>
<sequence length="128" mass="14726">MINKIIIWFFALIFTYVAGYSINKGFFYIFSSFIIFIGSVFAVSLMNILIMALLDKRDGMKVDKKGFIWEISHNNLYKFPILLLILVSQLSIFAYYLSQNAKFESDLLMIEVLLAIIFAAIISSGKRK</sequence>
<evidence type="ECO:0000256" key="1">
    <source>
        <dbReference type="SAM" id="Phobius"/>
    </source>
</evidence>
<feature type="transmembrane region" description="Helical" evidence="1">
    <location>
        <begin position="28"/>
        <end position="54"/>
    </location>
</feature>
<dbReference type="AlphaFoldDB" id="A0A1F7XKH6"/>
<evidence type="ECO:0000313" key="3">
    <source>
        <dbReference type="Proteomes" id="UP000177382"/>
    </source>
</evidence>
<dbReference type="STRING" id="1802485.A2V97_00710"/>
<feature type="transmembrane region" description="Helical" evidence="1">
    <location>
        <begin position="5"/>
        <end position="22"/>
    </location>
</feature>
<keyword evidence="1" id="KW-0472">Membrane</keyword>
<reference evidence="2 3" key="1">
    <citation type="journal article" date="2016" name="Nat. Commun.">
        <title>Thousands of microbial genomes shed light on interconnected biogeochemical processes in an aquifer system.</title>
        <authorList>
            <person name="Anantharaman K."/>
            <person name="Brown C.T."/>
            <person name="Hug L.A."/>
            <person name="Sharon I."/>
            <person name="Castelle C.J."/>
            <person name="Probst A.J."/>
            <person name="Thomas B.C."/>
            <person name="Singh A."/>
            <person name="Wilkins M.J."/>
            <person name="Karaoz U."/>
            <person name="Brodie E.L."/>
            <person name="Williams K.H."/>
            <person name="Hubbard S.S."/>
            <person name="Banfield J.F."/>
        </authorList>
    </citation>
    <scope>NUCLEOTIDE SEQUENCE [LARGE SCALE GENOMIC DNA]</scope>
</reference>
<feature type="transmembrane region" description="Helical" evidence="1">
    <location>
        <begin position="75"/>
        <end position="96"/>
    </location>
</feature>
<protein>
    <submittedName>
        <fullName evidence="2">Uncharacterized protein</fullName>
    </submittedName>
</protein>
<evidence type="ECO:0000313" key="2">
    <source>
        <dbReference type="EMBL" id="OGM15551.1"/>
    </source>
</evidence>
<proteinExistence type="predicted"/>